<dbReference type="PROSITE" id="PS00141">
    <property type="entry name" value="ASP_PROTEASE"/>
    <property type="match status" value="1"/>
</dbReference>
<dbReference type="EMBL" id="LR862134">
    <property type="protein sequence ID" value="CAD1839891.1"/>
    <property type="molecule type" value="Genomic_DNA"/>
</dbReference>
<dbReference type="Gene3D" id="2.40.70.10">
    <property type="entry name" value="Acid Proteases"/>
    <property type="match status" value="1"/>
</dbReference>
<gene>
    <name evidence="1" type="ORF">CB5_LOCUS23102</name>
</gene>
<proteinExistence type="predicted"/>
<reference evidence="1" key="1">
    <citation type="submission" date="2020-07" db="EMBL/GenBank/DDBJ databases">
        <authorList>
            <person name="Lin J."/>
        </authorList>
    </citation>
    <scope>NUCLEOTIDE SEQUENCE</scope>
</reference>
<dbReference type="AlphaFoldDB" id="A0A6V7QA75"/>
<dbReference type="InterPro" id="IPR021109">
    <property type="entry name" value="Peptidase_aspartic_dom_sf"/>
</dbReference>
<dbReference type="CDD" id="cd00303">
    <property type="entry name" value="retropepsin_like"/>
    <property type="match status" value="1"/>
</dbReference>
<dbReference type="GO" id="GO:0004190">
    <property type="term" value="F:aspartic-type endopeptidase activity"/>
    <property type="evidence" value="ECO:0007669"/>
    <property type="project" value="InterPro"/>
</dbReference>
<dbReference type="Pfam" id="PF13650">
    <property type="entry name" value="Asp_protease_2"/>
    <property type="match status" value="1"/>
</dbReference>
<protein>
    <submittedName>
        <fullName evidence="1">Uncharacterized protein</fullName>
    </submittedName>
</protein>
<dbReference type="PANTHER" id="PTHR12917:SF18">
    <property type="entry name" value="DNA DAMAGE-INDUCIBLE PROTEIN 1-LIKE"/>
    <property type="match status" value="1"/>
</dbReference>
<dbReference type="InterPro" id="IPR001969">
    <property type="entry name" value="Aspartic_peptidase_AS"/>
</dbReference>
<name>A0A6V7QA75_ANACO</name>
<organism evidence="1">
    <name type="scientific">Ananas comosus var. bracteatus</name>
    <name type="common">red pineapple</name>
    <dbReference type="NCBI Taxonomy" id="296719"/>
    <lineage>
        <taxon>Eukaryota</taxon>
        <taxon>Viridiplantae</taxon>
        <taxon>Streptophyta</taxon>
        <taxon>Embryophyta</taxon>
        <taxon>Tracheophyta</taxon>
        <taxon>Spermatophyta</taxon>
        <taxon>Magnoliopsida</taxon>
        <taxon>Liliopsida</taxon>
        <taxon>Poales</taxon>
        <taxon>Bromeliaceae</taxon>
        <taxon>Bromelioideae</taxon>
        <taxon>Ananas</taxon>
    </lineage>
</organism>
<evidence type="ECO:0000313" key="1">
    <source>
        <dbReference type="EMBL" id="CAD1839891.1"/>
    </source>
</evidence>
<accession>A0A6V7QA75</accession>
<sequence length="136" mass="14846">MYVDVKLNGKTTRAMVDTGATHNFIATGEAEHLGLTLSKDGSRIKAVNSKAQPIAGLAKKVSISIGSWTDNRCPTDFSTSTQEGREERRADLCGGFEVGDWEWGRNSDAIRSGKALEGIQGCHAQNYRNLYLPDEQ</sequence>
<dbReference type="SUPFAM" id="SSF50630">
    <property type="entry name" value="Acid proteases"/>
    <property type="match status" value="1"/>
</dbReference>
<dbReference type="PANTHER" id="PTHR12917">
    <property type="entry name" value="ASPARTYL PROTEASE DDI-RELATED"/>
    <property type="match status" value="1"/>
</dbReference>
<dbReference type="GO" id="GO:0006508">
    <property type="term" value="P:proteolysis"/>
    <property type="evidence" value="ECO:0007669"/>
    <property type="project" value="InterPro"/>
</dbReference>